<reference evidence="6" key="1">
    <citation type="submission" date="2020-11" db="EMBL/GenBank/DDBJ databases">
        <title>Adaptations for nitrogen fixation in a non-lichenized fungal sporocarp promotes dispersal by wood-feeding termites.</title>
        <authorList>
            <consortium name="DOE Joint Genome Institute"/>
            <person name="Koch R.A."/>
            <person name="Yoon G."/>
            <person name="Arayal U."/>
            <person name="Lail K."/>
            <person name="Amirebrahimi M."/>
            <person name="Labutti K."/>
            <person name="Lipzen A."/>
            <person name="Riley R."/>
            <person name="Barry K."/>
            <person name="Henrissat B."/>
            <person name="Grigoriev I.V."/>
            <person name="Herr J.R."/>
            <person name="Aime M.C."/>
        </authorList>
    </citation>
    <scope>NUCLEOTIDE SEQUENCE</scope>
    <source>
        <strain evidence="6">MCA 3950</strain>
    </source>
</reference>
<keyword evidence="2" id="KW-0479">Metal-binding</keyword>
<evidence type="ECO:0000313" key="6">
    <source>
        <dbReference type="EMBL" id="KAG7452107.1"/>
    </source>
</evidence>
<dbReference type="EMBL" id="MU250524">
    <property type="protein sequence ID" value="KAG7452107.1"/>
    <property type="molecule type" value="Genomic_DNA"/>
</dbReference>
<name>A0A9P8AZN2_9AGAR</name>
<proteinExistence type="inferred from homology"/>
<comment type="similarity">
    <text evidence="1">Belongs to the Gfa family.</text>
</comment>
<dbReference type="GeneID" id="66107305"/>
<dbReference type="SUPFAM" id="SSF51316">
    <property type="entry name" value="Mss4-like"/>
    <property type="match status" value="1"/>
</dbReference>
<keyword evidence="7" id="KW-1185">Reference proteome</keyword>
<gene>
    <name evidence="6" type="ORF">BT62DRAFT_926324</name>
</gene>
<evidence type="ECO:0000256" key="2">
    <source>
        <dbReference type="ARBA" id="ARBA00022723"/>
    </source>
</evidence>
<dbReference type="GO" id="GO:0016846">
    <property type="term" value="F:carbon-sulfur lyase activity"/>
    <property type="evidence" value="ECO:0007669"/>
    <property type="project" value="InterPro"/>
</dbReference>
<feature type="domain" description="CENP-V/GFA" evidence="5">
    <location>
        <begin position="7"/>
        <end position="127"/>
    </location>
</feature>
<accession>A0A9P8AZN2</accession>
<dbReference type="Proteomes" id="UP000812287">
    <property type="component" value="Unassembled WGS sequence"/>
</dbReference>
<keyword evidence="3" id="KW-0862">Zinc</keyword>
<comment type="caution">
    <text evidence="6">The sequence shown here is derived from an EMBL/GenBank/DDBJ whole genome shotgun (WGS) entry which is preliminary data.</text>
</comment>
<dbReference type="GO" id="GO:0046872">
    <property type="term" value="F:metal ion binding"/>
    <property type="evidence" value="ECO:0007669"/>
    <property type="project" value="UniProtKB-KW"/>
</dbReference>
<evidence type="ECO:0000256" key="3">
    <source>
        <dbReference type="ARBA" id="ARBA00022833"/>
    </source>
</evidence>
<dbReference type="OrthoDB" id="9970124at2759"/>
<dbReference type="PROSITE" id="PS51891">
    <property type="entry name" value="CENP_V_GFA"/>
    <property type="match status" value="1"/>
</dbReference>
<dbReference type="PANTHER" id="PTHR33337">
    <property type="entry name" value="GFA DOMAIN-CONTAINING PROTEIN"/>
    <property type="match status" value="1"/>
</dbReference>
<evidence type="ECO:0000256" key="1">
    <source>
        <dbReference type="ARBA" id="ARBA00005495"/>
    </source>
</evidence>
<evidence type="ECO:0000259" key="5">
    <source>
        <dbReference type="PROSITE" id="PS51891"/>
    </source>
</evidence>
<dbReference type="RefSeq" id="XP_043045607.1">
    <property type="nucleotide sequence ID" value="XM_043185008.1"/>
</dbReference>
<evidence type="ECO:0000313" key="7">
    <source>
        <dbReference type="Proteomes" id="UP000812287"/>
    </source>
</evidence>
<organism evidence="6 7">
    <name type="scientific">Guyanagaster necrorhizus</name>
    <dbReference type="NCBI Taxonomy" id="856835"/>
    <lineage>
        <taxon>Eukaryota</taxon>
        <taxon>Fungi</taxon>
        <taxon>Dikarya</taxon>
        <taxon>Basidiomycota</taxon>
        <taxon>Agaricomycotina</taxon>
        <taxon>Agaricomycetes</taxon>
        <taxon>Agaricomycetidae</taxon>
        <taxon>Agaricales</taxon>
        <taxon>Marasmiineae</taxon>
        <taxon>Physalacriaceae</taxon>
        <taxon>Guyanagaster</taxon>
    </lineage>
</organism>
<keyword evidence="4" id="KW-0456">Lyase</keyword>
<dbReference type="AlphaFoldDB" id="A0A9P8AZN2"/>
<dbReference type="InterPro" id="IPR011057">
    <property type="entry name" value="Mss4-like_sf"/>
</dbReference>
<evidence type="ECO:0000256" key="4">
    <source>
        <dbReference type="ARBA" id="ARBA00023239"/>
    </source>
</evidence>
<dbReference type="PANTHER" id="PTHR33337:SF40">
    <property type="entry name" value="CENP-V_GFA DOMAIN-CONTAINING PROTEIN-RELATED"/>
    <property type="match status" value="1"/>
</dbReference>
<protein>
    <recommendedName>
        <fullName evidence="5">CENP-V/GFA domain-containing protein</fullName>
    </recommendedName>
</protein>
<sequence>MGEDIETNGGCYCGQLRYTVKGLPLLSAYCHCTLCQRLNAAAFIHTLHFANSAFAWTRFEGGEVRIYEVADKPWKKRHRCANCGCTVASYNAKKDEWSVWGAQLDRDNAGKRMNLEKLKPTAHTFYETRMVDIVDDLGKWDGYEGLSNRLPM</sequence>
<dbReference type="Gene3D" id="3.90.1590.10">
    <property type="entry name" value="glutathione-dependent formaldehyde- activating enzyme (gfa)"/>
    <property type="match status" value="1"/>
</dbReference>
<dbReference type="Pfam" id="PF04828">
    <property type="entry name" value="GFA"/>
    <property type="match status" value="1"/>
</dbReference>
<dbReference type="InterPro" id="IPR006913">
    <property type="entry name" value="CENP-V/GFA"/>
</dbReference>